<dbReference type="PANTHER" id="PTHR43861:SF3">
    <property type="entry name" value="PUTATIVE (AFU_ORTHOLOGUE AFUA_2G14390)-RELATED"/>
    <property type="match status" value="1"/>
</dbReference>
<dbReference type="InterPro" id="IPR029063">
    <property type="entry name" value="SAM-dependent_MTases_sf"/>
</dbReference>
<protein>
    <submittedName>
        <fullName evidence="3">Class I SAM-dependent methyltransferase</fullName>
    </submittedName>
</protein>
<evidence type="ECO:0000313" key="4">
    <source>
        <dbReference type="Proteomes" id="UP001307705"/>
    </source>
</evidence>
<name>A0ABQ6PYS0_9BACT</name>
<proteinExistence type="predicted"/>
<dbReference type="RefSeq" id="WP_338227262.1">
    <property type="nucleotide sequence ID" value="NZ_BTPE01000002.1"/>
</dbReference>
<feature type="domain" description="Methyltransferase" evidence="2">
    <location>
        <begin position="42"/>
        <end position="128"/>
    </location>
</feature>
<gene>
    <name evidence="3" type="ORF">Ataiwa_07120</name>
</gene>
<dbReference type="Gene3D" id="3.40.50.150">
    <property type="entry name" value="Vaccinia Virus protein VP39"/>
    <property type="match status" value="1"/>
</dbReference>
<reference evidence="3 4" key="1">
    <citation type="submission" date="2023-08" db="EMBL/GenBank/DDBJ databases">
        <title>Draft genome sequence of Algoriphagus taiwanensis.</title>
        <authorList>
            <person name="Takatani N."/>
            <person name="Hosokawa M."/>
            <person name="Sawabe T."/>
        </authorList>
    </citation>
    <scope>NUCLEOTIDE SEQUENCE [LARGE SCALE GENOMIC DNA]</scope>
    <source>
        <strain evidence="3 4">JCM 19755</strain>
    </source>
</reference>
<keyword evidence="1" id="KW-0808">Transferase</keyword>
<keyword evidence="4" id="KW-1185">Reference proteome</keyword>
<keyword evidence="3" id="KW-0489">Methyltransferase</keyword>
<comment type="caution">
    <text evidence="3">The sequence shown here is derived from an EMBL/GenBank/DDBJ whole genome shotgun (WGS) entry which is preliminary data.</text>
</comment>
<dbReference type="Pfam" id="PF13649">
    <property type="entry name" value="Methyltransf_25"/>
    <property type="match status" value="1"/>
</dbReference>
<dbReference type="CDD" id="cd02440">
    <property type="entry name" value="AdoMet_MTases"/>
    <property type="match status" value="1"/>
</dbReference>
<dbReference type="PANTHER" id="PTHR43861">
    <property type="entry name" value="TRANS-ACONITATE 2-METHYLTRANSFERASE-RELATED"/>
    <property type="match status" value="1"/>
</dbReference>
<dbReference type="GO" id="GO:0008168">
    <property type="term" value="F:methyltransferase activity"/>
    <property type="evidence" value="ECO:0007669"/>
    <property type="project" value="UniProtKB-KW"/>
</dbReference>
<dbReference type="EMBL" id="BTPE01000002">
    <property type="protein sequence ID" value="GMQ32440.1"/>
    <property type="molecule type" value="Genomic_DNA"/>
</dbReference>
<organism evidence="3 4">
    <name type="scientific">Algoriphagus taiwanensis</name>
    <dbReference type="NCBI Taxonomy" id="1445656"/>
    <lineage>
        <taxon>Bacteria</taxon>
        <taxon>Pseudomonadati</taxon>
        <taxon>Bacteroidota</taxon>
        <taxon>Cytophagia</taxon>
        <taxon>Cytophagales</taxon>
        <taxon>Cyclobacteriaceae</taxon>
        <taxon>Algoriphagus</taxon>
    </lineage>
</organism>
<dbReference type="Proteomes" id="UP001307705">
    <property type="component" value="Unassembled WGS sequence"/>
</dbReference>
<dbReference type="InterPro" id="IPR041698">
    <property type="entry name" value="Methyltransf_25"/>
</dbReference>
<evidence type="ECO:0000313" key="3">
    <source>
        <dbReference type="EMBL" id="GMQ32440.1"/>
    </source>
</evidence>
<dbReference type="GO" id="GO:0032259">
    <property type="term" value="P:methylation"/>
    <property type="evidence" value="ECO:0007669"/>
    <property type="project" value="UniProtKB-KW"/>
</dbReference>
<evidence type="ECO:0000256" key="1">
    <source>
        <dbReference type="ARBA" id="ARBA00022679"/>
    </source>
</evidence>
<accession>A0ABQ6PYS0</accession>
<sequence>MKEFWNARYQEEAYAYGKEPNVFLQKELPKLKPGKALFPAEGEGRNAVFAARLGWEVTAFDFSEEAKIKAEKLAKEMQVNLDYQVSSLEEFSAEPESFDLLVLIFAHFPAGKRREFHRKLVTFVKAGGLLILEGFSKDHLRFNSINAKAGGPKDESMLFSLEELKMDFMGMEFLMLDELETVLKEGEYHDGKSAVVRLLAQK</sequence>
<dbReference type="SUPFAM" id="SSF53335">
    <property type="entry name" value="S-adenosyl-L-methionine-dependent methyltransferases"/>
    <property type="match status" value="1"/>
</dbReference>
<evidence type="ECO:0000259" key="2">
    <source>
        <dbReference type="Pfam" id="PF13649"/>
    </source>
</evidence>